<organism evidence="1">
    <name type="scientific">Physcomitrium patens</name>
    <name type="common">Spreading-leaved earth moss</name>
    <name type="synonym">Physcomitrella patens</name>
    <dbReference type="NCBI Taxonomy" id="3218"/>
    <lineage>
        <taxon>Eukaryota</taxon>
        <taxon>Viridiplantae</taxon>
        <taxon>Streptophyta</taxon>
        <taxon>Embryophyta</taxon>
        <taxon>Bryophyta</taxon>
        <taxon>Bryophytina</taxon>
        <taxon>Bryopsida</taxon>
        <taxon>Funariidae</taxon>
        <taxon>Funariales</taxon>
        <taxon>Funariaceae</taxon>
        <taxon>Physcomitrium</taxon>
    </lineage>
</organism>
<dbReference type="Proteomes" id="UP000006727">
    <property type="component" value="Chromosome 5"/>
</dbReference>
<accession>A0A2K1KJR1</accession>
<reference evidence="1 3" key="2">
    <citation type="journal article" date="2018" name="Plant J.">
        <title>The Physcomitrella patens chromosome-scale assembly reveals moss genome structure and evolution.</title>
        <authorList>
            <person name="Lang D."/>
            <person name="Ullrich K.K."/>
            <person name="Murat F."/>
            <person name="Fuchs J."/>
            <person name="Jenkins J."/>
            <person name="Haas F.B."/>
            <person name="Piednoel M."/>
            <person name="Gundlach H."/>
            <person name="Van Bel M."/>
            <person name="Meyberg R."/>
            <person name="Vives C."/>
            <person name="Morata J."/>
            <person name="Symeonidi A."/>
            <person name="Hiss M."/>
            <person name="Muchero W."/>
            <person name="Kamisugi Y."/>
            <person name="Saleh O."/>
            <person name="Blanc G."/>
            <person name="Decker E.L."/>
            <person name="van Gessel N."/>
            <person name="Grimwood J."/>
            <person name="Hayes R.D."/>
            <person name="Graham S.W."/>
            <person name="Gunter L.E."/>
            <person name="McDaniel S.F."/>
            <person name="Hoernstein S.N.W."/>
            <person name="Larsson A."/>
            <person name="Li F.W."/>
            <person name="Perroud P.F."/>
            <person name="Phillips J."/>
            <person name="Ranjan P."/>
            <person name="Rokshar D.S."/>
            <person name="Rothfels C.J."/>
            <person name="Schneider L."/>
            <person name="Shu S."/>
            <person name="Stevenson D.W."/>
            <person name="Thummler F."/>
            <person name="Tillich M."/>
            <person name="Villarreal Aguilar J.C."/>
            <person name="Widiez T."/>
            <person name="Wong G.K."/>
            <person name="Wymore A."/>
            <person name="Zhang Y."/>
            <person name="Zimmer A.D."/>
            <person name="Quatrano R.S."/>
            <person name="Mayer K.F.X."/>
            <person name="Goodstein D."/>
            <person name="Casacuberta J.M."/>
            <person name="Vandepoele K."/>
            <person name="Reski R."/>
            <person name="Cuming A.C."/>
            <person name="Tuskan G.A."/>
            <person name="Maumus F."/>
            <person name="Salse J."/>
            <person name="Schmutz J."/>
            <person name="Rensing S.A."/>
        </authorList>
    </citation>
    <scope>NUCLEOTIDE SEQUENCE [LARGE SCALE GENOMIC DNA]</scope>
    <source>
        <strain evidence="2 3">cv. Gransden 2004</strain>
    </source>
</reference>
<dbReference type="Gramene" id="Pp3c5_15000V3.2">
    <property type="protein sequence ID" value="PAC:32953372.CDS.1"/>
    <property type="gene ID" value="Pp3c5_15000"/>
</dbReference>
<dbReference type="EnsemblPlants" id="Pp3c5_15020V3.1">
    <property type="protein sequence ID" value="PAC:32954508.CDS.1"/>
    <property type="gene ID" value="Pp3c5_15020"/>
</dbReference>
<reference evidence="2" key="3">
    <citation type="submission" date="2020-12" db="UniProtKB">
        <authorList>
            <consortium name="EnsemblPlants"/>
        </authorList>
    </citation>
    <scope>IDENTIFICATION</scope>
</reference>
<protein>
    <submittedName>
        <fullName evidence="1 2">Uncharacterized protein</fullName>
    </submittedName>
</protein>
<dbReference type="EnsemblPlants" id="Pp3c5_15000V3.2">
    <property type="protein sequence ID" value="PAC:32953372.CDS.1"/>
    <property type="gene ID" value="Pp3c5_15000"/>
</dbReference>
<reference evidence="1 3" key="1">
    <citation type="journal article" date="2008" name="Science">
        <title>The Physcomitrella genome reveals evolutionary insights into the conquest of land by plants.</title>
        <authorList>
            <person name="Rensing S."/>
            <person name="Lang D."/>
            <person name="Zimmer A."/>
            <person name="Terry A."/>
            <person name="Salamov A."/>
            <person name="Shapiro H."/>
            <person name="Nishiyama T."/>
            <person name="Perroud P.-F."/>
            <person name="Lindquist E."/>
            <person name="Kamisugi Y."/>
            <person name="Tanahashi T."/>
            <person name="Sakakibara K."/>
            <person name="Fujita T."/>
            <person name="Oishi K."/>
            <person name="Shin-I T."/>
            <person name="Kuroki Y."/>
            <person name="Toyoda A."/>
            <person name="Suzuki Y."/>
            <person name="Hashimoto A."/>
            <person name="Yamaguchi K."/>
            <person name="Sugano A."/>
            <person name="Kohara Y."/>
            <person name="Fujiyama A."/>
            <person name="Anterola A."/>
            <person name="Aoki S."/>
            <person name="Ashton N."/>
            <person name="Barbazuk W.B."/>
            <person name="Barker E."/>
            <person name="Bennetzen J."/>
            <person name="Bezanilla M."/>
            <person name="Blankenship R."/>
            <person name="Cho S.H."/>
            <person name="Dutcher S."/>
            <person name="Estelle M."/>
            <person name="Fawcett J.A."/>
            <person name="Gundlach H."/>
            <person name="Hanada K."/>
            <person name="Heyl A."/>
            <person name="Hicks K.A."/>
            <person name="Hugh J."/>
            <person name="Lohr M."/>
            <person name="Mayer K."/>
            <person name="Melkozernov A."/>
            <person name="Murata T."/>
            <person name="Nelson D."/>
            <person name="Pils B."/>
            <person name="Prigge M."/>
            <person name="Reiss B."/>
            <person name="Renner T."/>
            <person name="Rombauts S."/>
            <person name="Rushton P."/>
            <person name="Sanderfoot A."/>
            <person name="Schween G."/>
            <person name="Shiu S.-H."/>
            <person name="Stueber K."/>
            <person name="Theodoulou F.L."/>
            <person name="Tu H."/>
            <person name="Van de Peer Y."/>
            <person name="Verrier P.J."/>
            <person name="Waters E."/>
            <person name="Wood A."/>
            <person name="Yang L."/>
            <person name="Cove D."/>
            <person name="Cuming A."/>
            <person name="Hasebe M."/>
            <person name="Lucas S."/>
            <person name="Mishler D.B."/>
            <person name="Reski R."/>
            <person name="Grigoriev I."/>
            <person name="Quatrano R.S."/>
            <person name="Boore J.L."/>
        </authorList>
    </citation>
    <scope>NUCLEOTIDE SEQUENCE [LARGE SCALE GENOMIC DNA]</scope>
    <source>
        <strain evidence="2 3">cv. Gransden 2004</strain>
    </source>
</reference>
<dbReference type="AlphaFoldDB" id="A0A2K1KJR1"/>
<keyword evidence="3" id="KW-1185">Reference proteome</keyword>
<dbReference type="Gramene" id="Pp3c5_15020V3.1">
    <property type="protein sequence ID" value="PAC:32954508.CDS.1"/>
    <property type="gene ID" value="Pp3c5_15020"/>
</dbReference>
<sequence length="64" mass="7126">MHKRMHGLPRLKRSPILFTLLTPLSPLFLSPPLHLFFSSSFLSFFLSSSPSPLSFASCPAIPLI</sequence>
<evidence type="ECO:0000313" key="1">
    <source>
        <dbReference type="EMBL" id="PNR54017.1"/>
    </source>
</evidence>
<evidence type="ECO:0000313" key="2">
    <source>
        <dbReference type="EnsemblPlants" id="PAC:32953372.CDS.1"/>
    </source>
</evidence>
<dbReference type="EMBL" id="ABEU02000005">
    <property type="protein sequence ID" value="PNR54017.1"/>
    <property type="molecule type" value="Genomic_DNA"/>
</dbReference>
<name>A0A2K1KJR1_PHYPA</name>
<proteinExistence type="predicted"/>
<evidence type="ECO:0000313" key="3">
    <source>
        <dbReference type="Proteomes" id="UP000006727"/>
    </source>
</evidence>
<gene>
    <name evidence="1" type="ORF">PHYPA_007693</name>
</gene>